<evidence type="ECO:0000313" key="1">
    <source>
        <dbReference type="EMBL" id="CAD8150134.1"/>
    </source>
</evidence>
<gene>
    <name evidence="1" type="ORF">PPENT_87.1.T0200107</name>
</gene>
<dbReference type="EMBL" id="CAJJDO010000020">
    <property type="protein sequence ID" value="CAD8150134.1"/>
    <property type="molecule type" value="Genomic_DNA"/>
</dbReference>
<proteinExistence type="predicted"/>
<reference evidence="1" key="1">
    <citation type="submission" date="2021-01" db="EMBL/GenBank/DDBJ databases">
        <authorList>
            <consortium name="Genoscope - CEA"/>
            <person name="William W."/>
        </authorList>
    </citation>
    <scope>NUCLEOTIDE SEQUENCE</scope>
</reference>
<accession>A0A8S1TEZ1</accession>
<dbReference type="AlphaFoldDB" id="A0A8S1TEZ1"/>
<comment type="caution">
    <text evidence="1">The sequence shown here is derived from an EMBL/GenBank/DDBJ whole genome shotgun (WGS) entry which is preliminary data.</text>
</comment>
<evidence type="ECO:0000313" key="2">
    <source>
        <dbReference type="Proteomes" id="UP000689195"/>
    </source>
</evidence>
<dbReference type="Proteomes" id="UP000689195">
    <property type="component" value="Unassembled WGS sequence"/>
</dbReference>
<keyword evidence="2" id="KW-1185">Reference proteome</keyword>
<organism evidence="1 2">
    <name type="scientific">Paramecium pentaurelia</name>
    <dbReference type="NCBI Taxonomy" id="43138"/>
    <lineage>
        <taxon>Eukaryota</taxon>
        <taxon>Sar</taxon>
        <taxon>Alveolata</taxon>
        <taxon>Ciliophora</taxon>
        <taxon>Intramacronucleata</taxon>
        <taxon>Oligohymenophorea</taxon>
        <taxon>Peniculida</taxon>
        <taxon>Parameciidae</taxon>
        <taxon>Paramecium</taxon>
    </lineage>
</organism>
<name>A0A8S1TEZ1_9CILI</name>
<protein>
    <submittedName>
        <fullName evidence="1">Uncharacterized protein</fullName>
    </submittedName>
</protein>
<sequence>MNRTLLLYRVCKQKGDIEQGLLSFNQFNNEVCSIVLLKQSPDQVKFLCIRLQYEYGLYLVQMNGIYLRSVIQSSLLKLKTYSFCLFEYQFLQEGVSERNLLIWRLLFLNQHEFINIQKAQRKLKIINKNKQLLLFQTLVHLTFI</sequence>